<evidence type="ECO:0000259" key="2">
    <source>
        <dbReference type="Pfam" id="PF02520"/>
    </source>
</evidence>
<organism evidence="3 4">
    <name type="scientific">Necator americanus</name>
    <name type="common">Human hookworm</name>
    <dbReference type="NCBI Taxonomy" id="51031"/>
    <lineage>
        <taxon>Eukaryota</taxon>
        <taxon>Metazoa</taxon>
        <taxon>Ecdysozoa</taxon>
        <taxon>Nematoda</taxon>
        <taxon>Chromadorea</taxon>
        <taxon>Rhabditida</taxon>
        <taxon>Rhabditina</taxon>
        <taxon>Rhabditomorpha</taxon>
        <taxon>Strongyloidea</taxon>
        <taxon>Ancylostomatidae</taxon>
        <taxon>Bunostominae</taxon>
        <taxon>Necator</taxon>
    </lineage>
</organism>
<feature type="domain" description="SXP/RAL-2 family protein Ani s 5-like cation-binding" evidence="2">
    <location>
        <begin position="84"/>
        <end position="186"/>
    </location>
</feature>
<accession>A0ABR1DGI8</accession>
<keyword evidence="4" id="KW-1185">Reference proteome</keyword>
<proteinExistence type="predicted"/>
<feature type="coiled-coil region" evidence="1">
    <location>
        <begin position="113"/>
        <end position="176"/>
    </location>
</feature>
<sequence>MSIAMVIIRPRKKSLVSLLITFPDIHDVGSRMKTRILTVVIFAAVFVSAYNDDHWIRGRRRHGQHGHHGHHRHFPPFLLNVTKEAKKEYYKIINNSTAIIGQQMEEIRKWAERNNITDQVKKFEEDMKTHKEEVKKNVTDLLALLPGIHNEFSEIVENENQTRFEMREAIEKLREKNRAAFDTMLFGAGEIVHRGRRVERHHRSYDWHYHYHKF</sequence>
<dbReference type="Proteomes" id="UP001303046">
    <property type="component" value="Unassembled WGS sequence"/>
</dbReference>
<dbReference type="PANTHER" id="PTHR21593">
    <property type="entry name" value="PRION-LIKE- Q/N-RICH -DOMAIN-BEARING PROTEIN PROTEIN"/>
    <property type="match status" value="1"/>
</dbReference>
<gene>
    <name evidence="3" type="primary">Necator_chrIV.g14949</name>
    <name evidence="3" type="ORF">RB195_001654</name>
</gene>
<keyword evidence="1" id="KW-0175">Coiled coil</keyword>
<dbReference type="Pfam" id="PF02520">
    <property type="entry name" value="ANIS5_cation-bd"/>
    <property type="match status" value="1"/>
</dbReference>
<reference evidence="3 4" key="1">
    <citation type="submission" date="2023-08" db="EMBL/GenBank/DDBJ databases">
        <title>A Necator americanus chromosomal reference genome.</title>
        <authorList>
            <person name="Ilik V."/>
            <person name="Petrzelkova K.J."/>
            <person name="Pardy F."/>
            <person name="Fuh T."/>
            <person name="Niatou-Singa F.S."/>
            <person name="Gouil Q."/>
            <person name="Baker L."/>
            <person name="Ritchie M.E."/>
            <person name="Jex A.R."/>
            <person name="Gazzola D."/>
            <person name="Li H."/>
            <person name="Toshio Fujiwara R."/>
            <person name="Zhan B."/>
            <person name="Aroian R.V."/>
            <person name="Pafco B."/>
            <person name="Schwarz E.M."/>
        </authorList>
    </citation>
    <scope>NUCLEOTIDE SEQUENCE [LARGE SCALE GENOMIC DNA]</scope>
    <source>
        <strain evidence="3 4">Aroian</strain>
        <tissue evidence="3">Whole animal</tissue>
    </source>
</reference>
<dbReference type="PANTHER" id="PTHR21593:SF36">
    <property type="entry name" value="DUF148 DOMAIN-CONTAINING PROTEIN-RELATED"/>
    <property type="match status" value="1"/>
</dbReference>
<comment type="caution">
    <text evidence="3">The sequence shown here is derived from an EMBL/GenBank/DDBJ whole genome shotgun (WGS) entry which is preliminary data.</text>
</comment>
<evidence type="ECO:0000313" key="4">
    <source>
        <dbReference type="Proteomes" id="UP001303046"/>
    </source>
</evidence>
<dbReference type="EMBL" id="JAVFWL010000004">
    <property type="protein sequence ID" value="KAK6749183.1"/>
    <property type="molecule type" value="Genomic_DNA"/>
</dbReference>
<protein>
    <recommendedName>
        <fullName evidence="2">SXP/RAL-2 family protein Ani s 5-like cation-binding domain-containing protein</fullName>
    </recommendedName>
</protein>
<evidence type="ECO:0000256" key="1">
    <source>
        <dbReference type="SAM" id="Coils"/>
    </source>
</evidence>
<name>A0ABR1DGI8_NECAM</name>
<dbReference type="InterPro" id="IPR003677">
    <property type="entry name" value="ANIS5_cation-bd"/>
</dbReference>
<dbReference type="InterPro" id="IPR052823">
    <property type="entry name" value="SXP/RAL-2_related"/>
</dbReference>
<evidence type="ECO:0000313" key="3">
    <source>
        <dbReference type="EMBL" id="KAK6749183.1"/>
    </source>
</evidence>